<accession>A0A5C6PSB0</accession>
<reference evidence="2 3" key="1">
    <citation type="submission" date="2019-04" db="EMBL/GenBank/DDBJ databases">
        <title>Chromosome genome assembly for Takifugu flavidus.</title>
        <authorList>
            <person name="Xiao S."/>
        </authorList>
    </citation>
    <scope>NUCLEOTIDE SEQUENCE [LARGE SCALE GENOMIC DNA]</scope>
    <source>
        <strain evidence="2">HTHZ2018</strain>
        <tissue evidence="2">Muscle</tissue>
    </source>
</reference>
<gene>
    <name evidence="2" type="ORF">D4764_01G0016410</name>
</gene>
<evidence type="ECO:0000313" key="3">
    <source>
        <dbReference type="Proteomes" id="UP000324091"/>
    </source>
</evidence>
<evidence type="ECO:0000313" key="2">
    <source>
        <dbReference type="EMBL" id="TWW81826.1"/>
    </source>
</evidence>
<feature type="region of interest" description="Disordered" evidence="1">
    <location>
        <begin position="140"/>
        <end position="197"/>
    </location>
</feature>
<dbReference type="Proteomes" id="UP000324091">
    <property type="component" value="Chromosome 1"/>
</dbReference>
<dbReference type="EMBL" id="RHFK02000001">
    <property type="protein sequence ID" value="TWW81826.1"/>
    <property type="molecule type" value="Genomic_DNA"/>
</dbReference>
<protein>
    <submittedName>
        <fullName evidence="2">Uncharacterized protein</fullName>
    </submittedName>
</protein>
<dbReference type="AlphaFoldDB" id="A0A5C6PSB0"/>
<organism evidence="2 3">
    <name type="scientific">Takifugu flavidus</name>
    <name type="common">sansaifugu</name>
    <dbReference type="NCBI Taxonomy" id="433684"/>
    <lineage>
        <taxon>Eukaryota</taxon>
        <taxon>Metazoa</taxon>
        <taxon>Chordata</taxon>
        <taxon>Craniata</taxon>
        <taxon>Vertebrata</taxon>
        <taxon>Euteleostomi</taxon>
        <taxon>Actinopterygii</taxon>
        <taxon>Neopterygii</taxon>
        <taxon>Teleostei</taxon>
        <taxon>Neoteleostei</taxon>
        <taxon>Acanthomorphata</taxon>
        <taxon>Eupercaria</taxon>
        <taxon>Tetraodontiformes</taxon>
        <taxon>Tetradontoidea</taxon>
        <taxon>Tetraodontidae</taxon>
        <taxon>Takifugu</taxon>
    </lineage>
</organism>
<sequence>MVHSASMSPASPGTWSKLKLLLTGDSARRSQQTLTTRLGLPGTNNSQDPSPHPKAKGGYPLIHRGKLQYTGTELGSNQNCHPCSLPLTIGNSRVVESPTPLPEPLLCVEVRPTISSRNFSTSRTNSGSFPTREVTFHVPRASLCSRGSDRQGDEPTGRGSHVASSGFAQPDSMGRGPATRRSPTCPTPRPGSRRGPR</sequence>
<feature type="compositionally biased region" description="Polar residues" evidence="1">
    <location>
        <begin position="29"/>
        <end position="49"/>
    </location>
</feature>
<comment type="caution">
    <text evidence="2">The sequence shown here is derived from an EMBL/GenBank/DDBJ whole genome shotgun (WGS) entry which is preliminary data.</text>
</comment>
<feature type="compositionally biased region" description="Basic and acidic residues" evidence="1">
    <location>
        <begin position="147"/>
        <end position="156"/>
    </location>
</feature>
<name>A0A5C6PSB0_9TELE</name>
<proteinExistence type="predicted"/>
<keyword evidence="3" id="KW-1185">Reference proteome</keyword>
<feature type="region of interest" description="Disordered" evidence="1">
    <location>
        <begin position="28"/>
        <end position="57"/>
    </location>
</feature>
<evidence type="ECO:0000256" key="1">
    <source>
        <dbReference type="SAM" id="MobiDB-lite"/>
    </source>
</evidence>